<dbReference type="EMBL" id="JABAFG010000002">
    <property type="protein sequence ID" value="NME27304.1"/>
    <property type="molecule type" value="Genomic_DNA"/>
</dbReference>
<accession>A0A848BT02</accession>
<dbReference type="RefSeq" id="WP_059076467.1">
    <property type="nucleotide sequence ID" value="NZ_CP011940.1"/>
</dbReference>
<evidence type="ECO:0000256" key="2">
    <source>
        <dbReference type="ARBA" id="ARBA00022448"/>
    </source>
</evidence>
<keyword evidence="4 6" id="KW-1133">Transmembrane helix</keyword>
<evidence type="ECO:0000256" key="3">
    <source>
        <dbReference type="ARBA" id="ARBA00022692"/>
    </source>
</evidence>
<feature type="transmembrane region" description="Helical" evidence="6">
    <location>
        <begin position="398"/>
        <end position="416"/>
    </location>
</feature>
<dbReference type="Proteomes" id="UP000591071">
    <property type="component" value="Unassembled WGS sequence"/>
</dbReference>
<feature type="transmembrane region" description="Helical" evidence="6">
    <location>
        <begin position="308"/>
        <end position="326"/>
    </location>
</feature>
<gene>
    <name evidence="8" type="ORF">ACGTZG_13725</name>
    <name evidence="9" type="ORF">HF872_01485</name>
</gene>
<dbReference type="InterPro" id="IPR020846">
    <property type="entry name" value="MFS_dom"/>
</dbReference>
<comment type="subcellular location">
    <subcellularLocation>
        <location evidence="1">Cell membrane</location>
        <topology evidence="1">Multi-pass membrane protein</topology>
    </subcellularLocation>
</comment>
<dbReference type="SUPFAM" id="SSF103473">
    <property type="entry name" value="MFS general substrate transporter"/>
    <property type="match status" value="1"/>
</dbReference>
<feature type="transmembrane region" description="Helical" evidence="6">
    <location>
        <begin position="12"/>
        <end position="28"/>
    </location>
</feature>
<organism evidence="9 10">
    <name type="scientific">Megasphaera hexanoica</name>
    <dbReference type="NCBI Taxonomy" id="1675036"/>
    <lineage>
        <taxon>Bacteria</taxon>
        <taxon>Bacillati</taxon>
        <taxon>Bacillota</taxon>
        <taxon>Negativicutes</taxon>
        <taxon>Veillonellales</taxon>
        <taxon>Veillonellaceae</taxon>
        <taxon>Megasphaera</taxon>
    </lineage>
</organism>
<dbReference type="GO" id="GO:0005886">
    <property type="term" value="C:plasma membrane"/>
    <property type="evidence" value="ECO:0007669"/>
    <property type="project" value="UniProtKB-SubCell"/>
</dbReference>
<dbReference type="Pfam" id="PF07690">
    <property type="entry name" value="MFS_1"/>
    <property type="match status" value="1"/>
</dbReference>
<evidence type="ECO:0000259" key="7">
    <source>
        <dbReference type="PROSITE" id="PS50850"/>
    </source>
</evidence>
<dbReference type="PANTHER" id="PTHR43791">
    <property type="entry name" value="PERMEASE-RELATED"/>
    <property type="match status" value="1"/>
</dbReference>
<name>A0A848BT02_9FIRM</name>
<reference evidence="8 11" key="2">
    <citation type="submission" date="2024-10" db="EMBL/GenBank/DDBJ databases">
        <authorList>
            <person name="Sang B.-I."/>
            <person name="Prabhaharan D."/>
        </authorList>
    </citation>
    <scope>NUCLEOTIDE SEQUENCE [LARGE SCALE GENOMIC DNA]</scope>
    <source>
        <strain evidence="8 11">MH</strain>
    </source>
</reference>
<keyword evidence="5 6" id="KW-0472">Membrane</keyword>
<dbReference type="PROSITE" id="PS50850">
    <property type="entry name" value="MFS"/>
    <property type="match status" value="1"/>
</dbReference>
<comment type="caution">
    <text evidence="9">The sequence shown here is derived from an EMBL/GenBank/DDBJ whole genome shotgun (WGS) entry which is preliminary data.</text>
</comment>
<dbReference type="CDD" id="cd17319">
    <property type="entry name" value="MFS_ExuT_GudP_like"/>
    <property type="match status" value="1"/>
</dbReference>
<dbReference type="PANTHER" id="PTHR43791:SF36">
    <property type="entry name" value="TRANSPORTER, PUTATIVE (AFU_ORTHOLOGUE AFUA_6G08340)-RELATED"/>
    <property type="match status" value="1"/>
</dbReference>
<feature type="transmembrane region" description="Helical" evidence="6">
    <location>
        <begin position="275"/>
        <end position="296"/>
    </location>
</feature>
<feature type="transmembrane region" description="Helical" evidence="6">
    <location>
        <begin position="139"/>
        <end position="161"/>
    </location>
</feature>
<dbReference type="KEGG" id="mhw:ACT01_13370"/>
<proteinExistence type="predicted"/>
<evidence type="ECO:0000313" key="9">
    <source>
        <dbReference type="EMBL" id="NME27304.1"/>
    </source>
</evidence>
<dbReference type="Proteomes" id="UP001605989">
    <property type="component" value="Unassembled WGS sequence"/>
</dbReference>
<feature type="domain" description="Major facilitator superfamily (MFS) profile" evidence="7">
    <location>
        <begin position="15"/>
        <end position="419"/>
    </location>
</feature>
<evidence type="ECO:0000256" key="1">
    <source>
        <dbReference type="ARBA" id="ARBA00004651"/>
    </source>
</evidence>
<feature type="transmembrane region" description="Helical" evidence="6">
    <location>
        <begin position="81"/>
        <end position="100"/>
    </location>
</feature>
<evidence type="ECO:0000313" key="8">
    <source>
        <dbReference type="EMBL" id="MFG6274241.1"/>
    </source>
</evidence>
<feature type="transmembrane region" description="Helical" evidence="6">
    <location>
        <begin position="173"/>
        <end position="195"/>
    </location>
</feature>
<sequence>MNIQQQVFKKLFGRLMPLIMFLYFISFVDRANIGIASLTMNQDLGIGTAAYGFGAGLFFIGYFLFGLPSNVILARLGARRWIAAILFVWGLISTSTMFVHNAVELYIVRFVLGAAEAGFYPGIIYYLDHWFPLQAKTRAFSYFHMSLAISMCIGNVLSGVILGMDGLAGLAGWQWVFLCEGLPAVLCSFVAYRVLLDSPRDVSWLTDEEKDWLVQKLAGERATKPMGSSTSMWSVCTKPQVWHFALIYTTLNIGFYGILFWLPQIVKGMAGTNNMITSILSAIPWITAIVVMGFVAGYADRSHKKKKFVAVPIFLGALGLLAGTYFHNYPVLALACLSLSTACCECPVGPFWTFPSRMFDGVTGAAAIAIINAIGNLGGFFGPYLFGLVSTGSNFTTGFVVLASMMIISSILAILVKEK</sequence>
<reference evidence="9 10" key="1">
    <citation type="submission" date="2020-04" db="EMBL/GenBank/DDBJ databases">
        <authorList>
            <person name="Hitch T.C.A."/>
            <person name="Wylensek D."/>
            <person name="Clavel T."/>
        </authorList>
    </citation>
    <scope>NUCLEOTIDE SEQUENCE [LARGE SCALE GENOMIC DNA]</scope>
    <source>
        <strain evidence="9 10">Oil-RF-744-FAT-WT-6-1</strain>
    </source>
</reference>
<dbReference type="EMBL" id="JBIEKR010000016">
    <property type="protein sequence ID" value="MFG6274241.1"/>
    <property type="molecule type" value="Genomic_DNA"/>
</dbReference>
<keyword evidence="3 6" id="KW-0812">Transmembrane</keyword>
<keyword evidence="11" id="KW-1185">Reference proteome</keyword>
<dbReference type="InterPro" id="IPR011701">
    <property type="entry name" value="MFS"/>
</dbReference>
<evidence type="ECO:0000256" key="4">
    <source>
        <dbReference type="ARBA" id="ARBA00022989"/>
    </source>
</evidence>
<feature type="transmembrane region" description="Helical" evidence="6">
    <location>
        <begin position="241"/>
        <end position="263"/>
    </location>
</feature>
<feature type="transmembrane region" description="Helical" evidence="6">
    <location>
        <begin position="366"/>
        <end position="386"/>
    </location>
</feature>
<feature type="transmembrane region" description="Helical" evidence="6">
    <location>
        <begin position="48"/>
        <end position="69"/>
    </location>
</feature>
<dbReference type="GO" id="GO:0022857">
    <property type="term" value="F:transmembrane transporter activity"/>
    <property type="evidence" value="ECO:0007669"/>
    <property type="project" value="InterPro"/>
</dbReference>
<keyword evidence="2" id="KW-0813">Transport</keyword>
<evidence type="ECO:0000256" key="5">
    <source>
        <dbReference type="ARBA" id="ARBA00023136"/>
    </source>
</evidence>
<dbReference type="InterPro" id="IPR036259">
    <property type="entry name" value="MFS_trans_sf"/>
</dbReference>
<evidence type="ECO:0000313" key="11">
    <source>
        <dbReference type="Proteomes" id="UP001605989"/>
    </source>
</evidence>
<dbReference type="OrthoDB" id="9773404at2"/>
<evidence type="ECO:0000256" key="6">
    <source>
        <dbReference type="SAM" id="Phobius"/>
    </source>
</evidence>
<evidence type="ECO:0000313" key="10">
    <source>
        <dbReference type="Proteomes" id="UP000591071"/>
    </source>
</evidence>
<dbReference type="FunFam" id="1.20.1250.20:FF:000018">
    <property type="entry name" value="MFS transporter permease"/>
    <property type="match status" value="1"/>
</dbReference>
<dbReference type="AlphaFoldDB" id="A0A848BT02"/>
<feature type="transmembrane region" description="Helical" evidence="6">
    <location>
        <begin position="106"/>
        <end position="127"/>
    </location>
</feature>
<protein>
    <submittedName>
        <fullName evidence="9">MFS transporter</fullName>
    </submittedName>
</protein>
<dbReference type="Gene3D" id="1.20.1250.20">
    <property type="entry name" value="MFS general substrate transporter like domains"/>
    <property type="match status" value="2"/>
</dbReference>